<dbReference type="EMBL" id="LDQA01000011">
    <property type="protein sequence ID" value="KTR07351.1"/>
    <property type="molecule type" value="Genomic_DNA"/>
</dbReference>
<accession>A0A175RV57</accession>
<sequence length="101" mass="11259">MLANSPLFRGDPGRVEIPLHLQASLRRLAERAYRRGNRASLGWTSKDGEPIPADHVSQLALRNLCKVRPASRNRSFDRAELTDLGHEVAAMVACAKREGER</sequence>
<reference evidence="1 2" key="1">
    <citation type="journal article" date="2016" name="Front. Microbiol.">
        <title>Genomic Resource of Rice Seed Associated Bacteria.</title>
        <authorList>
            <person name="Midha S."/>
            <person name="Bansal K."/>
            <person name="Sharma S."/>
            <person name="Kumar N."/>
            <person name="Patil P.P."/>
            <person name="Chaudhry V."/>
            <person name="Patil P.B."/>
        </authorList>
    </citation>
    <scope>NUCLEOTIDE SEQUENCE [LARGE SCALE GENOMIC DNA]</scope>
    <source>
        <strain evidence="1 2">NS365</strain>
    </source>
</reference>
<dbReference type="PATRIC" id="fig|401562.4.peg.491"/>
<evidence type="ECO:0000313" key="1">
    <source>
        <dbReference type="EMBL" id="KTR07351.1"/>
    </source>
</evidence>
<name>A0A175RV57_9HYPH</name>
<organism evidence="1 2">
    <name type="scientific">Aureimonas ureilytica</name>
    <dbReference type="NCBI Taxonomy" id="401562"/>
    <lineage>
        <taxon>Bacteria</taxon>
        <taxon>Pseudomonadati</taxon>
        <taxon>Pseudomonadota</taxon>
        <taxon>Alphaproteobacteria</taxon>
        <taxon>Hyphomicrobiales</taxon>
        <taxon>Aurantimonadaceae</taxon>
        <taxon>Aureimonas</taxon>
    </lineage>
</organism>
<evidence type="ECO:0000313" key="2">
    <source>
        <dbReference type="Proteomes" id="UP000078529"/>
    </source>
</evidence>
<dbReference type="AlphaFoldDB" id="A0A175RV57"/>
<comment type="caution">
    <text evidence="1">The sequence shown here is derived from an EMBL/GenBank/DDBJ whole genome shotgun (WGS) entry which is preliminary data.</text>
</comment>
<dbReference type="Proteomes" id="UP000078529">
    <property type="component" value="Unassembled WGS sequence"/>
</dbReference>
<gene>
    <name evidence="1" type="ORF">NS365_04675</name>
</gene>
<dbReference type="RefSeq" id="WP_058599117.1">
    <property type="nucleotide sequence ID" value="NZ_LDQA01000011.1"/>
</dbReference>
<proteinExistence type="predicted"/>
<protein>
    <submittedName>
        <fullName evidence="1">Uncharacterized protein</fullName>
    </submittedName>
</protein>
<keyword evidence="2" id="KW-1185">Reference proteome</keyword>